<accession>A0A6A5BVB3</accession>
<feature type="chain" id="PRO_5025353404" evidence="1">
    <location>
        <begin position="21"/>
        <end position="216"/>
    </location>
</feature>
<feature type="signal peptide" evidence="1">
    <location>
        <begin position="1"/>
        <end position="20"/>
    </location>
</feature>
<keyword evidence="3" id="KW-1185">Reference proteome</keyword>
<evidence type="ECO:0000256" key="1">
    <source>
        <dbReference type="SAM" id="SignalP"/>
    </source>
</evidence>
<dbReference type="GO" id="GO:0005764">
    <property type="term" value="C:lysosome"/>
    <property type="evidence" value="ECO:0007669"/>
    <property type="project" value="TreeGrafter"/>
</dbReference>
<protein>
    <submittedName>
        <fullName evidence="2">Uncharacterized protein</fullName>
    </submittedName>
</protein>
<dbReference type="EMBL" id="VFQX01000029">
    <property type="protein sequence ID" value="KAF0978582.1"/>
    <property type="molecule type" value="Genomic_DNA"/>
</dbReference>
<reference evidence="2 3" key="1">
    <citation type="journal article" date="2019" name="Sci. Rep.">
        <title>Nanopore sequencing improves the draft genome of the human pathogenic amoeba Naegleria fowleri.</title>
        <authorList>
            <person name="Liechti N."/>
            <person name="Schurch N."/>
            <person name="Bruggmann R."/>
            <person name="Wittwer M."/>
        </authorList>
    </citation>
    <scope>NUCLEOTIDE SEQUENCE [LARGE SCALE GENOMIC DNA]</scope>
    <source>
        <strain evidence="2 3">ATCC 30894</strain>
    </source>
</reference>
<organism evidence="2 3">
    <name type="scientific">Naegleria fowleri</name>
    <name type="common">Brain eating amoeba</name>
    <dbReference type="NCBI Taxonomy" id="5763"/>
    <lineage>
        <taxon>Eukaryota</taxon>
        <taxon>Discoba</taxon>
        <taxon>Heterolobosea</taxon>
        <taxon>Tetramitia</taxon>
        <taxon>Eutetramitia</taxon>
        <taxon>Vahlkampfiidae</taxon>
        <taxon>Naegleria</taxon>
    </lineage>
</organism>
<dbReference type="RefSeq" id="XP_044563295.1">
    <property type="nucleotide sequence ID" value="XM_044705593.1"/>
</dbReference>
<dbReference type="GO" id="GO:0005576">
    <property type="term" value="C:extracellular region"/>
    <property type="evidence" value="ECO:0007669"/>
    <property type="project" value="InterPro"/>
</dbReference>
<dbReference type="VEuPathDB" id="AmoebaDB:NF0007020"/>
<sequence length="216" mass="24508">MKSIICVALLLIAAVCFVSADQHCLDKQFTASIMLMDPKKHYDDFHKVYYDAALQQQRIDIHELDPQDKHVQIYLKHNIGKMYVYDESTRTCTSHPLQGKLPAFCLANNATKVDQITIGGSLKADVWEEKVFGWNTRLILAANTYIPINVLTKGGHLDNAIFEEWVDFTNNVPNPAVFNLPTPCLNMQDNKRGFDEVNGNLIEQVNRLNAPFSKNL</sequence>
<evidence type="ECO:0000313" key="2">
    <source>
        <dbReference type="EMBL" id="KAF0978582.1"/>
    </source>
</evidence>
<gene>
    <name evidence="2" type="ORF">FDP41_002402</name>
</gene>
<dbReference type="InterPro" id="IPR001299">
    <property type="entry name" value="Ependymin"/>
</dbReference>
<dbReference type="VEuPathDB" id="AmoebaDB:NfTy_041920"/>
<name>A0A6A5BVB3_NAEFO</name>
<dbReference type="PANTHER" id="PTHR10697:SF1">
    <property type="entry name" value="MAMMALIAN EPENDYMIN-RELATED PROTEIN 1"/>
    <property type="match status" value="1"/>
</dbReference>
<dbReference type="OrthoDB" id="10248677at2759"/>
<comment type="caution">
    <text evidence="2">The sequence shown here is derived from an EMBL/GenBank/DDBJ whole genome shotgun (WGS) entry which is preliminary data.</text>
</comment>
<dbReference type="PANTHER" id="PTHR10697">
    <property type="entry name" value="MAMMALIAN EPENDYMIN-RELATED PROTEIN 1"/>
    <property type="match status" value="1"/>
</dbReference>
<dbReference type="AlphaFoldDB" id="A0A6A5BVB3"/>
<dbReference type="GeneID" id="68109620"/>
<dbReference type="GO" id="GO:0007160">
    <property type="term" value="P:cell-matrix adhesion"/>
    <property type="evidence" value="ECO:0007669"/>
    <property type="project" value="InterPro"/>
</dbReference>
<dbReference type="VEuPathDB" id="AmoebaDB:FDP41_002402"/>
<dbReference type="GO" id="GO:0005509">
    <property type="term" value="F:calcium ion binding"/>
    <property type="evidence" value="ECO:0007669"/>
    <property type="project" value="InterPro"/>
</dbReference>
<evidence type="ECO:0000313" key="3">
    <source>
        <dbReference type="Proteomes" id="UP000444721"/>
    </source>
</evidence>
<proteinExistence type="predicted"/>
<keyword evidence="1" id="KW-0732">Signal</keyword>
<dbReference type="OMA" id="MKSIICV"/>
<dbReference type="Proteomes" id="UP000444721">
    <property type="component" value="Unassembled WGS sequence"/>
</dbReference>
<dbReference type="Pfam" id="PF00811">
    <property type="entry name" value="Ependymin"/>
    <property type="match status" value="1"/>
</dbReference>